<dbReference type="Pfam" id="PF02311">
    <property type="entry name" value="AraC_binding"/>
    <property type="match status" value="1"/>
</dbReference>
<dbReference type="SUPFAM" id="SSF46689">
    <property type="entry name" value="Homeodomain-like"/>
    <property type="match status" value="2"/>
</dbReference>
<organism evidence="5 6">
    <name type="scientific">Lentilactobacillus farraginis DSM 18382 = JCM 14108</name>
    <dbReference type="NCBI Taxonomy" id="1423743"/>
    <lineage>
        <taxon>Bacteria</taxon>
        <taxon>Bacillati</taxon>
        <taxon>Bacillota</taxon>
        <taxon>Bacilli</taxon>
        <taxon>Lactobacillales</taxon>
        <taxon>Lactobacillaceae</taxon>
        <taxon>Lentilactobacillus</taxon>
    </lineage>
</organism>
<dbReference type="Gene3D" id="1.10.10.60">
    <property type="entry name" value="Homeodomain-like"/>
    <property type="match status" value="2"/>
</dbReference>
<evidence type="ECO:0000256" key="2">
    <source>
        <dbReference type="ARBA" id="ARBA00023125"/>
    </source>
</evidence>
<evidence type="ECO:0000256" key="3">
    <source>
        <dbReference type="ARBA" id="ARBA00023163"/>
    </source>
</evidence>
<dbReference type="GO" id="GO:0003700">
    <property type="term" value="F:DNA-binding transcription factor activity"/>
    <property type="evidence" value="ECO:0007669"/>
    <property type="project" value="InterPro"/>
</dbReference>
<name>X0PHY0_9LACO</name>
<keyword evidence="3" id="KW-0804">Transcription</keyword>
<dbReference type="InterPro" id="IPR014710">
    <property type="entry name" value="RmlC-like_jellyroll"/>
</dbReference>
<feature type="domain" description="HTH araC/xylS-type" evidence="4">
    <location>
        <begin position="173"/>
        <end position="271"/>
    </location>
</feature>
<sequence>MENAHAISLKLYSDQPLSLSCAGISQTFPKHQYGPAVRSYFVVHYILKGKGTFLVDGVTYSLHAGQGFLITPNVQTFYIADEKDPWKYLWLGFGGQNAPQVISSAGLTQEEPVFEAAKFSRLLYQYTENIIDHAKDNVVDNMARIGNLYQFFSCVAASNKETLPTLILNPYVNKAVAYIQAHIAETLTVEALADLVGLDRSYFTAKFKEVTGMSPAKYIQNFRLTMARHYLESSALSVEEIAEKCGYQRPESLTKVFKKHYGTSLVSFRKQAT</sequence>
<dbReference type="InterPro" id="IPR018060">
    <property type="entry name" value="HTH_AraC"/>
</dbReference>
<dbReference type="SMART" id="SM00342">
    <property type="entry name" value="HTH_ARAC"/>
    <property type="match status" value="1"/>
</dbReference>
<comment type="caution">
    <text evidence="5">The sequence shown here is derived from an EMBL/GenBank/DDBJ whole genome shotgun (WGS) entry which is preliminary data.</text>
</comment>
<dbReference type="EMBL" id="BAKI01000007">
    <property type="protein sequence ID" value="GAF36091.1"/>
    <property type="molecule type" value="Genomic_DNA"/>
</dbReference>
<accession>X0PHY0</accession>
<dbReference type="Proteomes" id="UP000019488">
    <property type="component" value="Unassembled WGS sequence"/>
</dbReference>
<evidence type="ECO:0000313" key="5">
    <source>
        <dbReference type="EMBL" id="GAF36091.1"/>
    </source>
</evidence>
<dbReference type="PANTHER" id="PTHR43280:SF28">
    <property type="entry name" value="HTH-TYPE TRANSCRIPTIONAL ACTIVATOR RHAS"/>
    <property type="match status" value="1"/>
</dbReference>
<dbReference type="InterPro" id="IPR003313">
    <property type="entry name" value="AraC-bd"/>
</dbReference>
<dbReference type="PROSITE" id="PS01124">
    <property type="entry name" value="HTH_ARAC_FAMILY_2"/>
    <property type="match status" value="1"/>
</dbReference>
<dbReference type="SUPFAM" id="SSF51215">
    <property type="entry name" value="Regulatory protein AraC"/>
    <property type="match status" value="1"/>
</dbReference>
<dbReference type="RefSeq" id="WP_035178637.1">
    <property type="nucleotide sequence ID" value="NZ_AZFY01000022.1"/>
</dbReference>
<dbReference type="STRING" id="1423743.FD41_GL001339"/>
<dbReference type="InterPro" id="IPR037923">
    <property type="entry name" value="HTH-like"/>
</dbReference>
<keyword evidence="2" id="KW-0238">DNA-binding</keyword>
<gene>
    <name evidence="5" type="ORF">JCM14108_1034</name>
</gene>
<dbReference type="GO" id="GO:0043565">
    <property type="term" value="F:sequence-specific DNA binding"/>
    <property type="evidence" value="ECO:0007669"/>
    <property type="project" value="InterPro"/>
</dbReference>
<dbReference type="CDD" id="cd06986">
    <property type="entry name" value="cupin_MmsR-like_N"/>
    <property type="match status" value="1"/>
</dbReference>
<protein>
    <submittedName>
        <fullName evidence="5">Transcriptional regulator, AraC family</fullName>
    </submittedName>
</protein>
<proteinExistence type="predicted"/>
<dbReference type="OrthoDB" id="9813413at2"/>
<dbReference type="InterPro" id="IPR009057">
    <property type="entry name" value="Homeodomain-like_sf"/>
</dbReference>
<dbReference type="AlphaFoldDB" id="X0PHY0"/>
<dbReference type="Pfam" id="PF12833">
    <property type="entry name" value="HTH_18"/>
    <property type="match status" value="1"/>
</dbReference>
<dbReference type="Gene3D" id="2.60.120.10">
    <property type="entry name" value="Jelly Rolls"/>
    <property type="match status" value="1"/>
</dbReference>
<evidence type="ECO:0000259" key="4">
    <source>
        <dbReference type="PROSITE" id="PS01124"/>
    </source>
</evidence>
<evidence type="ECO:0000313" key="6">
    <source>
        <dbReference type="Proteomes" id="UP000019488"/>
    </source>
</evidence>
<keyword evidence="1" id="KW-0805">Transcription regulation</keyword>
<reference evidence="5" key="1">
    <citation type="journal article" date="2014" name="Genome Announc.">
        <title>Draft Genome Sequences of Two Lactobacillus Strains, L. farraginis JCM 14108T and L. composti JCM 14202T, Isolated from Compost of Distilled Shochu Residue.</title>
        <authorList>
            <person name="Yuki M."/>
            <person name="Oshima K."/>
            <person name="Suda W."/>
            <person name="Kitahara M."/>
            <person name="Kitamura K."/>
            <person name="Iida T."/>
            <person name="Hattori M."/>
            <person name="Ohkuma M."/>
        </authorList>
    </citation>
    <scope>NUCLEOTIDE SEQUENCE [LARGE SCALE GENOMIC DNA]</scope>
    <source>
        <strain evidence="5">JCM 14108</strain>
    </source>
</reference>
<dbReference type="InterPro" id="IPR018062">
    <property type="entry name" value="HTH_AraC-typ_CS"/>
</dbReference>
<evidence type="ECO:0000256" key="1">
    <source>
        <dbReference type="ARBA" id="ARBA00023015"/>
    </source>
</evidence>
<dbReference type="PROSITE" id="PS00041">
    <property type="entry name" value="HTH_ARAC_FAMILY_1"/>
    <property type="match status" value="1"/>
</dbReference>
<dbReference type="PANTHER" id="PTHR43280">
    <property type="entry name" value="ARAC-FAMILY TRANSCRIPTIONAL REGULATOR"/>
    <property type="match status" value="1"/>
</dbReference>